<dbReference type="InterPro" id="IPR022374">
    <property type="entry name" value="EttA"/>
</dbReference>
<dbReference type="InterPro" id="IPR003593">
    <property type="entry name" value="AAA+_ATPase"/>
</dbReference>
<dbReference type="GO" id="GO:0045900">
    <property type="term" value="P:negative regulation of translational elongation"/>
    <property type="evidence" value="ECO:0007669"/>
    <property type="project" value="InterPro"/>
</dbReference>
<dbReference type="GO" id="GO:0019843">
    <property type="term" value="F:rRNA binding"/>
    <property type="evidence" value="ECO:0007669"/>
    <property type="project" value="UniProtKB-KW"/>
</dbReference>
<evidence type="ECO:0000256" key="13">
    <source>
        <dbReference type="ARBA" id="ARBA00022917"/>
    </source>
</evidence>
<keyword evidence="16" id="KW-1185">Reference proteome</keyword>
<comment type="similarity">
    <text evidence="2">Belongs to the ABC transporter superfamily. ABCF family. Translational throttle EttA subfamily.</text>
</comment>
<feature type="domain" description="ABC transporter" evidence="14">
    <location>
        <begin position="488"/>
        <end position="714"/>
    </location>
</feature>
<keyword evidence="12" id="KW-0694">RNA-binding</keyword>
<dbReference type="GO" id="GO:0005524">
    <property type="term" value="F:ATP binding"/>
    <property type="evidence" value="ECO:0007669"/>
    <property type="project" value="UniProtKB-KW"/>
</dbReference>
<evidence type="ECO:0000259" key="14">
    <source>
        <dbReference type="PROSITE" id="PS50893"/>
    </source>
</evidence>
<keyword evidence="8" id="KW-0547">Nucleotide-binding</keyword>
<comment type="similarity">
    <text evidence="1">Belongs to the glucosamine/galactosamine-6-phosphate isomerase family.</text>
</comment>
<dbReference type="NCBIfam" id="NF008775">
    <property type="entry name" value="PRK11819.1"/>
    <property type="match status" value="1"/>
</dbReference>
<dbReference type="PROSITE" id="PS50893">
    <property type="entry name" value="ABC_TRANSPORTER_2"/>
    <property type="match status" value="2"/>
</dbReference>
<dbReference type="GO" id="GO:0006044">
    <property type="term" value="P:N-acetylglucosamine metabolic process"/>
    <property type="evidence" value="ECO:0007669"/>
    <property type="project" value="InterPro"/>
</dbReference>
<name>A0AAD2K195_9AGAR</name>
<dbReference type="InterPro" id="IPR003439">
    <property type="entry name" value="ABC_transporter-like_ATP-bd"/>
</dbReference>
<keyword evidence="10" id="KW-0067">ATP-binding</keyword>
<evidence type="ECO:0000256" key="11">
    <source>
        <dbReference type="ARBA" id="ARBA00022845"/>
    </source>
</evidence>
<dbReference type="GO" id="GO:0005975">
    <property type="term" value="P:carbohydrate metabolic process"/>
    <property type="evidence" value="ECO:0007669"/>
    <property type="project" value="InterPro"/>
</dbReference>
<keyword evidence="6" id="KW-0699">rRNA-binding</keyword>
<evidence type="ECO:0000256" key="4">
    <source>
        <dbReference type="ARBA" id="ARBA00022490"/>
    </source>
</evidence>
<dbReference type="InterPro" id="IPR018321">
    <property type="entry name" value="Glucosamine6P_isomerase_CS"/>
</dbReference>
<evidence type="ECO:0000313" key="15">
    <source>
        <dbReference type="EMBL" id="CAK5273325.1"/>
    </source>
</evidence>
<evidence type="ECO:0000256" key="8">
    <source>
        <dbReference type="ARBA" id="ARBA00022741"/>
    </source>
</evidence>
<dbReference type="Pfam" id="PF00005">
    <property type="entry name" value="ABC_tran"/>
    <property type="match status" value="2"/>
</dbReference>
<dbReference type="SUPFAM" id="SSF81301">
    <property type="entry name" value="Nucleotidyltransferase"/>
    <property type="match status" value="1"/>
</dbReference>
<dbReference type="InterPro" id="IPR037171">
    <property type="entry name" value="NagB/RpiA_transferase-like"/>
</dbReference>
<evidence type="ECO:0000313" key="16">
    <source>
        <dbReference type="Proteomes" id="UP001295794"/>
    </source>
</evidence>
<dbReference type="Gene3D" id="3.40.50.1360">
    <property type="match status" value="1"/>
</dbReference>
<evidence type="ECO:0000256" key="10">
    <source>
        <dbReference type="ARBA" id="ARBA00022840"/>
    </source>
</evidence>
<accession>A0AAD2K195</accession>
<dbReference type="PROSITE" id="PS00211">
    <property type="entry name" value="ABC_TRANSPORTER_1"/>
    <property type="match status" value="1"/>
</dbReference>
<dbReference type="InterPro" id="IPR027417">
    <property type="entry name" value="P-loop_NTPase"/>
</dbReference>
<dbReference type="InterPro" id="IPR017871">
    <property type="entry name" value="ABC_transporter-like_CS"/>
</dbReference>
<dbReference type="Proteomes" id="UP001295794">
    <property type="component" value="Unassembled WGS sequence"/>
</dbReference>
<sequence>MDEYVGIPKDHPESYHSFMWNNFFSHIDIKPENVNILNGNAPDLCKECADYEARIRAAGGIDLFMGGIGPDGHLAFNEPFRYDHRELALFRRQRRLGSQNGVDRGVGTVMDAREVMILTMGHNKARALAAGIEGGYSHQWTISALQVHPKGIIVCDEDATDELKVGTYKYFKDIESANLDPAKLRKNHILDGRSQQDFHEPEKVLNGIYLSFFYGAKIGIIGLNGSGKSTLMKIIAGLDKNFQGEVVFSPGYTVGYLEQEPQLDDTKTVREVVEEGCADVVALLKEYEEVNAKFMEPMDDDQMAKLIERQGELTELIDHKNGWELDATLERAMDALRCPDADQSVKHLSGGERRRVALCRLLLQQPDVLLLDEPTNHLDAESIDWLEQHLQQYKGTVIAVTHDRYFLDNQLARTEIEPSRAGREAGEQTAQNAGARAGMVRMAPSARHAKSKARLSAYDKMLNEDTKQKEEKLEIYIPNGPRLGDVVIEAQDVSMGYGDRLLYEHLSFSLPPAGIVGVIGPNGVGKTTLFRLIMGIEKPLHGSFRVGETVKLAYVDQQHASIDPEKTVYQVISQDSELIQLGGRSVNARAYVSRFNFSGADQEKKCGVLSGGERNRLHLALALKEEGNVLLLDEPTNDIDVNTLRALEEGLNNFAGCAVVISHDRWFLDRIATHILAFEGDSQVVFFEGGYSEYEENKRKRLGDDNPHRRMKTSLGHLPQRKAEELEILTKYIRRAVPAQMVILFGSYARGNWVELDERFDYGVHTTFQSDYDILVLVEHGVEPYGAARKLDRVEDVFARNTRSDTPVSFILEHIQTFNKYLAEGRYFWTDIAEEGIMLYDSGKFTLETPCELNAQEFKGQVQEYFEEWNGRGETFYKYAALAHSNKDHKFSIFNFHQACDLSSTRSD</sequence>
<dbReference type="PANTHER" id="PTHR43858">
    <property type="entry name" value="ENERGY-DEPENDENT TRANSLATIONAL THROTTLE PROTEIN ETTA"/>
    <property type="match status" value="1"/>
</dbReference>
<dbReference type="AlphaFoldDB" id="A0AAD2K195"/>
<evidence type="ECO:0000256" key="6">
    <source>
        <dbReference type="ARBA" id="ARBA00022730"/>
    </source>
</evidence>
<evidence type="ECO:0000256" key="1">
    <source>
        <dbReference type="ARBA" id="ARBA00005526"/>
    </source>
</evidence>
<evidence type="ECO:0000256" key="2">
    <source>
        <dbReference type="ARBA" id="ARBA00005868"/>
    </source>
</evidence>
<dbReference type="GO" id="GO:0006412">
    <property type="term" value="P:translation"/>
    <property type="evidence" value="ECO:0007669"/>
    <property type="project" value="UniProtKB-KW"/>
</dbReference>
<keyword evidence="11" id="KW-0810">Translation regulation</keyword>
<dbReference type="CDD" id="cd01399">
    <property type="entry name" value="GlcN6P_deaminase"/>
    <property type="match status" value="1"/>
</dbReference>
<dbReference type="FunFam" id="3.40.50.300:FF:000183">
    <property type="entry name" value="ABC transporter ATP-binding protein yjjK"/>
    <property type="match status" value="1"/>
</dbReference>
<dbReference type="Gene3D" id="3.30.460.10">
    <property type="entry name" value="Beta Polymerase, domain 2"/>
    <property type="match status" value="1"/>
</dbReference>
<dbReference type="PROSITE" id="PS01161">
    <property type="entry name" value="GLC_GALNAC_ISOMERASE"/>
    <property type="match status" value="1"/>
</dbReference>
<evidence type="ECO:0000256" key="12">
    <source>
        <dbReference type="ARBA" id="ARBA00022884"/>
    </source>
</evidence>
<keyword evidence="9" id="KW-0378">Hydrolase</keyword>
<gene>
    <name evidence="15" type="ORF">MYCIT1_LOCUS19721</name>
</gene>
<dbReference type="GO" id="GO:0016887">
    <property type="term" value="F:ATP hydrolysis activity"/>
    <property type="evidence" value="ECO:0007669"/>
    <property type="project" value="InterPro"/>
</dbReference>
<dbReference type="Gene3D" id="3.40.50.300">
    <property type="entry name" value="P-loop containing nucleotide triphosphate hydrolases"/>
    <property type="match status" value="2"/>
</dbReference>
<evidence type="ECO:0000256" key="5">
    <source>
        <dbReference type="ARBA" id="ARBA00022555"/>
    </source>
</evidence>
<dbReference type="FunFam" id="3.40.50.300:FF:000011">
    <property type="entry name" value="Putative ABC transporter ATP-binding component"/>
    <property type="match status" value="1"/>
</dbReference>
<feature type="domain" description="ABC transporter" evidence="14">
    <location>
        <begin position="184"/>
        <end position="444"/>
    </location>
</feature>
<dbReference type="SMART" id="SM00382">
    <property type="entry name" value="AAA"/>
    <property type="match status" value="2"/>
</dbReference>
<organism evidence="15 16">
    <name type="scientific">Mycena citricolor</name>
    <dbReference type="NCBI Taxonomy" id="2018698"/>
    <lineage>
        <taxon>Eukaryota</taxon>
        <taxon>Fungi</taxon>
        <taxon>Dikarya</taxon>
        <taxon>Basidiomycota</taxon>
        <taxon>Agaricomycotina</taxon>
        <taxon>Agaricomycetes</taxon>
        <taxon>Agaricomycetidae</taxon>
        <taxon>Agaricales</taxon>
        <taxon>Marasmiineae</taxon>
        <taxon>Mycenaceae</taxon>
        <taxon>Mycena</taxon>
    </lineage>
</organism>
<comment type="caution">
    <text evidence="15">The sequence shown here is derived from an EMBL/GenBank/DDBJ whole genome shotgun (WGS) entry which is preliminary data.</text>
</comment>
<keyword evidence="5" id="KW-0820">tRNA-binding</keyword>
<dbReference type="Gene3D" id="1.20.120.330">
    <property type="entry name" value="Nucleotidyltransferases domain 2"/>
    <property type="match status" value="1"/>
</dbReference>
<dbReference type="InterPro" id="IPR006148">
    <property type="entry name" value="Glc/Gal-6P_isomerase"/>
</dbReference>
<dbReference type="GO" id="GO:0000049">
    <property type="term" value="F:tRNA binding"/>
    <property type="evidence" value="ECO:0007669"/>
    <property type="project" value="UniProtKB-KW"/>
</dbReference>
<dbReference type="SUPFAM" id="SSF100950">
    <property type="entry name" value="NagB/RpiA/CoA transferase-like"/>
    <property type="match status" value="1"/>
</dbReference>
<evidence type="ECO:0000256" key="9">
    <source>
        <dbReference type="ARBA" id="ARBA00022801"/>
    </source>
</evidence>
<protein>
    <recommendedName>
        <fullName evidence="3">glucosamine-6-phosphate deaminase</fullName>
        <ecNumber evidence="3">3.5.99.6</ecNumber>
    </recommendedName>
</protein>
<reference evidence="15" key="1">
    <citation type="submission" date="2023-11" db="EMBL/GenBank/DDBJ databases">
        <authorList>
            <person name="De Vega J J."/>
            <person name="De Vega J J."/>
        </authorList>
    </citation>
    <scope>NUCLEOTIDE SEQUENCE</scope>
</reference>
<dbReference type="GO" id="GO:0004342">
    <property type="term" value="F:glucosamine-6-phosphate deaminase activity"/>
    <property type="evidence" value="ECO:0007669"/>
    <property type="project" value="UniProtKB-EC"/>
</dbReference>
<dbReference type="EC" id="3.5.99.6" evidence="3"/>
<evidence type="ECO:0000256" key="7">
    <source>
        <dbReference type="ARBA" id="ARBA00022737"/>
    </source>
</evidence>
<keyword evidence="4" id="KW-0963">Cytoplasm</keyword>
<dbReference type="SUPFAM" id="SSF52540">
    <property type="entry name" value="P-loop containing nucleoside triphosphate hydrolases"/>
    <property type="match status" value="2"/>
</dbReference>
<keyword evidence="7" id="KW-0677">Repeat</keyword>
<keyword evidence="13" id="KW-0648">Protein biosynthesis</keyword>
<dbReference type="InterPro" id="IPR043519">
    <property type="entry name" value="NT_sf"/>
</dbReference>
<dbReference type="PANTHER" id="PTHR43858:SF1">
    <property type="entry name" value="ABC TRANSPORTER-RELATED PROTEIN"/>
    <property type="match status" value="1"/>
</dbReference>
<evidence type="ECO:0000256" key="3">
    <source>
        <dbReference type="ARBA" id="ARBA00012680"/>
    </source>
</evidence>
<proteinExistence type="inferred from homology"/>
<dbReference type="CDD" id="cd05403">
    <property type="entry name" value="NT_KNTase_like"/>
    <property type="match status" value="1"/>
</dbReference>
<dbReference type="Pfam" id="PF01182">
    <property type="entry name" value="Glucosamine_iso"/>
    <property type="match status" value="1"/>
</dbReference>
<dbReference type="CDD" id="cd03221">
    <property type="entry name" value="ABCF_EF-3"/>
    <property type="match status" value="2"/>
</dbReference>
<dbReference type="InterPro" id="IPR004547">
    <property type="entry name" value="Glucosamine6P_isomerase"/>
</dbReference>
<dbReference type="EMBL" id="CAVNYO010000313">
    <property type="protein sequence ID" value="CAK5273325.1"/>
    <property type="molecule type" value="Genomic_DNA"/>
</dbReference>